<dbReference type="InterPro" id="IPR036291">
    <property type="entry name" value="NAD(P)-bd_dom_sf"/>
</dbReference>
<proteinExistence type="inferred from homology"/>
<accession>A0ABY4C0J2</accession>
<reference evidence="8 9" key="1">
    <citation type="submission" date="2022-03" db="EMBL/GenBank/DDBJ databases">
        <title>Mucilaginibacter sp. isolated from the gut of Protaetia brevitarsis seulensis larvae.</title>
        <authorList>
            <person name="Won M."/>
            <person name="Kim S.-J."/>
            <person name="Kwon S.-W."/>
        </authorList>
    </citation>
    <scope>NUCLEOTIDE SEQUENCE [LARGE SCALE GENOMIC DNA]</scope>
    <source>
        <strain evidence="8 9">CFWR-12</strain>
    </source>
</reference>
<dbReference type="PANTHER" id="PTHR43401:SF2">
    <property type="entry name" value="L-THREONINE 3-DEHYDROGENASE"/>
    <property type="match status" value="1"/>
</dbReference>
<name>A0ABY4C0J2_9MICO</name>
<dbReference type="InterPro" id="IPR013149">
    <property type="entry name" value="ADH-like_C"/>
</dbReference>
<evidence type="ECO:0000256" key="1">
    <source>
        <dbReference type="ARBA" id="ARBA00001947"/>
    </source>
</evidence>
<feature type="domain" description="Alcohol dehydrogenase-like N-terminal" evidence="7">
    <location>
        <begin position="23"/>
        <end position="140"/>
    </location>
</feature>
<protein>
    <submittedName>
        <fullName evidence="8">Alcohol dehydrogenase catalytic domain-containing protein</fullName>
    </submittedName>
</protein>
<dbReference type="SUPFAM" id="SSF51735">
    <property type="entry name" value="NAD(P)-binding Rossmann-fold domains"/>
    <property type="match status" value="1"/>
</dbReference>
<dbReference type="PROSITE" id="PS00059">
    <property type="entry name" value="ADH_ZINC"/>
    <property type="match status" value="1"/>
</dbReference>
<evidence type="ECO:0000313" key="9">
    <source>
        <dbReference type="Proteomes" id="UP000832097"/>
    </source>
</evidence>
<evidence type="ECO:0000313" key="8">
    <source>
        <dbReference type="EMBL" id="UOE43483.1"/>
    </source>
</evidence>
<keyword evidence="3 5" id="KW-0862">Zinc</keyword>
<evidence type="ECO:0000259" key="6">
    <source>
        <dbReference type="Pfam" id="PF00107"/>
    </source>
</evidence>
<dbReference type="Pfam" id="PF08240">
    <property type="entry name" value="ADH_N"/>
    <property type="match status" value="1"/>
</dbReference>
<gene>
    <name evidence="8" type="ORF">MTO99_15075</name>
</gene>
<evidence type="ECO:0000256" key="5">
    <source>
        <dbReference type="RuleBase" id="RU361277"/>
    </source>
</evidence>
<dbReference type="SUPFAM" id="SSF50129">
    <property type="entry name" value="GroES-like"/>
    <property type="match status" value="1"/>
</dbReference>
<dbReference type="Gene3D" id="3.40.50.720">
    <property type="entry name" value="NAD(P)-binding Rossmann-like Domain"/>
    <property type="match status" value="1"/>
</dbReference>
<dbReference type="InterPro" id="IPR050129">
    <property type="entry name" value="Zn_alcohol_dh"/>
</dbReference>
<keyword evidence="4" id="KW-0560">Oxidoreductase</keyword>
<evidence type="ECO:0000259" key="7">
    <source>
        <dbReference type="Pfam" id="PF08240"/>
    </source>
</evidence>
<organism evidence="8 9">
    <name type="scientific">Agromyces larvae</name>
    <dbReference type="NCBI Taxonomy" id="2929802"/>
    <lineage>
        <taxon>Bacteria</taxon>
        <taxon>Bacillati</taxon>
        <taxon>Actinomycetota</taxon>
        <taxon>Actinomycetes</taxon>
        <taxon>Micrococcales</taxon>
        <taxon>Microbacteriaceae</taxon>
        <taxon>Agromyces</taxon>
    </lineage>
</organism>
<dbReference type="InterPro" id="IPR013154">
    <property type="entry name" value="ADH-like_N"/>
</dbReference>
<dbReference type="PANTHER" id="PTHR43401">
    <property type="entry name" value="L-THREONINE 3-DEHYDROGENASE"/>
    <property type="match status" value="1"/>
</dbReference>
<comment type="similarity">
    <text evidence="5">Belongs to the zinc-containing alcohol dehydrogenase family.</text>
</comment>
<dbReference type="Pfam" id="PF00107">
    <property type="entry name" value="ADH_zinc_N"/>
    <property type="match status" value="1"/>
</dbReference>
<comment type="cofactor">
    <cofactor evidence="1 5">
        <name>Zn(2+)</name>
        <dbReference type="ChEBI" id="CHEBI:29105"/>
    </cofactor>
</comment>
<evidence type="ECO:0000256" key="2">
    <source>
        <dbReference type="ARBA" id="ARBA00022723"/>
    </source>
</evidence>
<dbReference type="RefSeq" id="WP_243554502.1">
    <property type="nucleotide sequence ID" value="NZ_CP094528.1"/>
</dbReference>
<dbReference type="Proteomes" id="UP000832097">
    <property type="component" value="Chromosome"/>
</dbReference>
<keyword evidence="9" id="KW-1185">Reference proteome</keyword>
<sequence>MRAFVITGPGEASVQEVPPPVAGPGEVVVEVSRAGVCGTDIEFFTGEMAYLHDGHARFPIRIGHEWAGRVSAVGEGVDRSWLGRRVTGDTMLGCGDCDRCRDGRHRVCDRRTEIGIRGGRPGALAEQLAVPAVALHALPDEVDDVAGALVEPGGNAWRAVHAADVRPGERVLVLGPGTIGLLCAMFVRAAGAEVHLMGRPGRSLEFARGLGFDGVWTREDLTGAGGGAGTGAGAGAGGAAAGLRWDAVIDASTSPELPALAVELVEPGQRVVCIGISGTPSRLDTRRLVLRDVRATGILSASGGLSPTIAAYARGDVDPRVLVGATVGLDGTADVLRGIRPRNAGAGPKLHVTPPTDAR</sequence>
<dbReference type="Gene3D" id="3.90.180.10">
    <property type="entry name" value="Medium-chain alcohol dehydrogenases, catalytic domain"/>
    <property type="match status" value="1"/>
</dbReference>
<evidence type="ECO:0000256" key="4">
    <source>
        <dbReference type="ARBA" id="ARBA00023002"/>
    </source>
</evidence>
<evidence type="ECO:0000256" key="3">
    <source>
        <dbReference type="ARBA" id="ARBA00022833"/>
    </source>
</evidence>
<dbReference type="EMBL" id="CP094528">
    <property type="protein sequence ID" value="UOE43483.1"/>
    <property type="molecule type" value="Genomic_DNA"/>
</dbReference>
<keyword evidence="2 5" id="KW-0479">Metal-binding</keyword>
<feature type="domain" description="Alcohol dehydrogenase-like C-terminal" evidence="6">
    <location>
        <begin position="179"/>
        <end position="302"/>
    </location>
</feature>
<dbReference type="InterPro" id="IPR011032">
    <property type="entry name" value="GroES-like_sf"/>
</dbReference>
<dbReference type="InterPro" id="IPR002328">
    <property type="entry name" value="ADH_Zn_CS"/>
</dbReference>